<dbReference type="PANTHER" id="PTHR39515:SF2">
    <property type="entry name" value="HTH-TYPE TRANSCRIPTIONAL REGULATOR RV0880"/>
    <property type="match status" value="1"/>
</dbReference>
<dbReference type="InterPro" id="IPR036390">
    <property type="entry name" value="WH_DNA-bd_sf"/>
</dbReference>
<evidence type="ECO:0000313" key="3">
    <source>
        <dbReference type="Proteomes" id="UP000290253"/>
    </source>
</evidence>
<dbReference type="Gene3D" id="1.10.10.10">
    <property type="entry name" value="Winged helix-like DNA-binding domain superfamily/Winged helix DNA-binding domain"/>
    <property type="match status" value="1"/>
</dbReference>
<accession>A0A4Q1SDB6</accession>
<dbReference type="SUPFAM" id="SSF46785">
    <property type="entry name" value="Winged helix' DNA-binding domain"/>
    <property type="match status" value="1"/>
</dbReference>
<evidence type="ECO:0000259" key="1">
    <source>
        <dbReference type="PROSITE" id="PS50995"/>
    </source>
</evidence>
<sequence>MSKRLPASESETASELAAQIRATLSRLKRRLREHGGREDLTPSQISVLLRLERDGAATVSGLARAEGMRPQSMSSIVTALQNTGLVDSSSDPNDGRQTLMMLSSKCEKLLREGRAARQDWLTAAILQQLSAQEQQKLSAALELLNRLSEDGALA</sequence>
<protein>
    <submittedName>
        <fullName evidence="2">MarR family transcriptional regulator</fullName>
    </submittedName>
</protein>
<dbReference type="InterPro" id="IPR052526">
    <property type="entry name" value="HTH-type_Bedaq_tolerance"/>
</dbReference>
<dbReference type="InterPro" id="IPR036388">
    <property type="entry name" value="WH-like_DNA-bd_sf"/>
</dbReference>
<dbReference type="OrthoDB" id="511972at2"/>
<organism evidence="2 3">
    <name type="scientific">Silvibacterium dinghuense</name>
    <dbReference type="NCBI Taxonomy" id="1560006"/>
    <lineage>
        <taxon>Bacteria</taxon>
        <taxon>Pseudomonadati</taxon>
        <taxon>Acidobacteriota</taxon>
        <taxon>Terriglobia</taxon>
        <taxon>Terriglobales</taxon>
        <taxon>Acidobacteriaceae</taxon>
        <taxon>Silvibacterium</taxon>
    </lineage>
</organism>
<keyword evidence="3" id="KW-1185">Reference proteome</keyword>
<dbReference type="Pfam" id="PF01047">
    <property type="entry name" value="MarR"/>
    <property type="match status" value="1"/>
</dbReference>
<dbReference type="Proteomes" id="UP000290253">
    <property type="component" value="Unassembled WGS sequence"/>
</dbReference>
<proteinExistence type="predicted"/>
<dbReference type="RefSeq" id="WP_129208393.1">
    <property type="nucleotide sequence ID" value="NZ_BMGU01000003.1"/>
</dbReference>
<evidence type="ECO:0000313" key="2">
    <source>
        <dbReference type="EMBL" id="RXS95212.1"/>
    </source>
</evidence>
<feature type="domain" description="HTH marR-type" evidence="1">
    <location>
        <begin position="13"/>
        <end position="149"/>
    </location>
</feature>
<dbReference type="SMART" id="SM00347">
    <property type="entry name" value="HTH_MARR"/>
    <property type="match status" value="1"/>
</dbReference>
<dbReference type="PROSITE" id="PS50995">
    <property type="entry name" value="HTH_MARR_2"/>
    <property type="match status" value="1"/>
</dbReference>
<comment type="caution">
    <text evidence="2">The sequence shown here is derived from an EMBL/GenBank/DDBJ whole genome shotgun (WGS) entry which is preliminary data.</text>
</comment>
<name>A0A4Q1SDB6_9BACT</name>
<reference evidence="2 3" key="1">
    <citation type="journal article" date="2016" name="Int. J. Syst. Evol. Microbiol.">
        <title>Acidipila dinghuensis sp. nov., an acidobacterium isolated from forest soil.</title>
        <authorList>
            <person name="Jiang Y.W."/>
            <person name="Wang J."/>
            <person name="Chen M.H."/>
            <person name="Lv Y.Y."/>
            <person name="Qiu L.H."/>
        </authorList>
    </citation>
    <scope>NUCLEOTIDE SEQUENCE [LARGE SCALE GENOMIC DNA]</scope>
    <source>
        <strain evidence="2 3">DHOF10</strain>
    </source>
</reference>
<dbReference type="GO" id="GO:0003700">
    <property type="term" value="F:DNA-binding transcription factor activity"/>
    <property type="evidence" value="ECO:0007669"/>
    <property type="project" value="InterPro"/>
</dbReference>
<dbReference type="PANTHER" id="PTHR39515">
    <property type="entry name" value="CONSERVED PROTEIN"/>
    <property type="match status" value="1"/>
</dbReference>
<gene>
    <name evidence="2" type="ORF">ESZ00_11450</name>
</gene>
<dbReference type="InterPro" id="IPR000835">
    <property type="entry name" value="HTH_MarR-typ"/>
</dbReference>
<dbReference type="Gene3D" id="1.10.287.100">
    <property type="match status" value="1"/>
</dbReference>
<dbReference type="AlphaFoldDB" id="A0A4Q1SDB6"/>
<dbReference type="EMBL" id="SDMK01000002">
    <property type="protein sequence ID" value="RXS95212.1"/>
    <property type="molecule type" value="Genomic_DNA"/>
</dbReference>